<dbReference type="Pfam" id="PF00975">
    <property type="entry name" value="Thioesterase"/>
    <property type="match status" value="1"/>
</dbReference>
<name>A0A369UKT6_9GAMM</name>
<dbReference type="GO" id="GO:0008610">
    <property type="term" value="P:lipid biosynthetic process"/>
    <property type="evidence" value="ECO:0007669"/>
    <property type="project" value="TreeGrafter"/>
</dbReference>
<dbReference type="InterPro" id="IPR012223">
    <property type="entry name" value="TEII"/>
</dbReference>
<dbReference type="PANTHER" id="PTHR11487">
    <property type="entry name" value="THIOESTERASE"/>
    <property type="match status" value="1"/>
</dbReference>
<dbReference type="PANTHER" id="PTHR11487:SF0">
    <property type="entry name" value="S-ACYL FATTY ACID SYNTHASE THIOESTERASE, MEDIUM CHAIN"/>
    <property type="match status" value="1"/>
</dbReference>
<dbReference type="InterPro" id="IPR029058">
    <property type="entry name" value="AB_hydrolase_fold"/>
</dbReference>
<dbReference type="Proteomes" id="UP000253782">
    <property type="component" value="Unassembled WGS sequence"/>
</dbReference>
<sequence>MHTGHWFTTLKQASASRLTLVFFHHAGGNSGFYRELSKLIASDVRIVAIDLPGRGKRFNEPLIDDLDHAADEIEQALLRERVAVPTHSLVFFGHSVGAKLAFAVTQRLERAGAVVPAHLIISGSRAPHLPRLKPMTHDLPKSELIRELHNYGSTPESVLADDDLLDLLIPMLRSDFKMAEKYLHKNTAPVACDLSVFGGDADNTVESESLYAWSGHTKGSCEVQLFPGGHFFLHQDEYKIAGAIDAVLAKVMHRAATTGLKSVAMDTVGGGA</sequence>
<evidence type="ECO:0000256" key="1">
    <source>
        <dbReference type="ARBA" id="ARBA00007169"/>
    </source>
</evidence>
<keyword evidence="4" id="KW-1185">Reference proteome</keyword>
<dbReference type="Gene3D" id="3.40.50.1820">
    <property type="entry name" value="alpha/beta hydrolase"/>
    <property type="match status" value="1"/>
</dbReference>
<organism evidence="3 4">
    <name type="scientific">Dyella tabacisoli</name>
    <dbReference type="NCBI Taxonomy" id="2282381"/>
    <lineage>
        <taxon>Bacteria</taxon>
        <taxon>Pseudomonadati</taxon>
        <taxon>Pseudomonadota</taxon>
        <taxon>Gammaproteobacteria</taxon>
        <taxon>Lysobacterales</taxon>
        <taxon>Rhodanobacteraceae</taxon>
        <taxon>Dyella</taxon>
    </lineage>
</organism>
<dbReference type="EMBL" id="QQAH01000020">
    <property type="protein sequence ID" value="RDD80210.1"/>
    <property type="molecule type" value="Genomic_DNA"/>
</dbReference>
<dbReference type="OrthoDB" id="8480037at2"/>
<evidence type="ECO:0000259" key="2">
    <source>
        <dbReference type="Pfam" id="PF00975"/>
    </source>
</evidence>
<dbReference type="InterPro" id="IPR001031">
    <property type="entry name" value="Thioesterase"/>
</dbReference>
<proteinExistence type="inferred from homology"/>
<comment type="caution">
    <text evidence="3">The sequence shown here is derived from an EMBL/GenBank/DDBJ whole genome shotgun (WGS) entry which is preliminary data.</text>
</comment>
<protein>
    <submittedName>
        <fullName evidence="3">Thioesterase</fullName>
    </submittedName>
</protein>
<comment type="similarity">
    <text evidence="1">Belongs to the thioesterase family.</text>
</comment>
<dbReference type="AlphaFoldDB" id="A0A369UKT6"/>
<gene>
    <name evidence="3" type="ORF">DVJ77_18900</name>
</gene>
<reference evidence="3 4" key="1">
    <citation type="submission" date="2018-07" db="EMBL/GenBank/DDBJ databases">
        <title>Dyella tabacisoli L4-6T, whole genome shotgun sequence.</title>
        <authorList>
            <person name="Zhou X.-K."/>
            <person name="Li W.-J."/>
            <person name="Duan Y.-Q."/>
        </authorList>
    </citation>
    <scope>NUCLEOTIDE SEQUENCE [LARGE SCALE GENOMIC DNA]</scope>
    <source>
        <strain evidence="3 4">L4-6</strain>
    </source>
</reference>
<evidence type="ECO:0000313" key="3">
    <source>
        <dbReference type="EMBL" id="RDD80210.1"/>
    </source>
</evidence>
<dbReference type="SUPFAM" id="SSF53474">
    <property type="entry name" value="alpha/beta-Hydrolases"/>
    <property type="match status" value="1"/>
</dbReference>
<accession>A0A369UKT6</accession>
<feature type="domain" description="Thioesterase" evidence="2">
    <location>
        <begin position="19"/>
        <end position="244"/>
    </location>
</feature>
<dbReference type="RefSeq" id="WP_114847088.1">
    <property type="nucleotide sequence ID" value="NZ_JBHSPE010000010.1"/>
</dbReference>
<evidence type="ECO:0000313" key="4">
    <source>
        <dbReference type="Proteomes" id="UP000253782"/>
    </source>
</evidence>